<accession>A0ABS9H734</accession>
<evidence type="ECO:0000256" key="5">
    <source>
        <dbReference type="SAM" id="MobiDB-lite"/>
    </source>
</evidence>
<keyword evidence="2" id="KW-0813">Transport</keyword>
<dbReference type="InterPro" id="IPR027417">
    <property type="entry name" value="P-loop_NTPase"/>
</dbReference>
<feature type="domain" description="ABC transporter" evidence="6">
    <location>
        <begin position="284"/>
        <end position="512"/>
    </location>
</feature>
<dbReference type="PANTHER" id="PTHR43553:SF24">
    <property type="entry name" value="ENERGY-COUPLING FACTOR TRANSPORTER ATP-BINDING PROTEIN ECFA1"/>
    <property type="match status" value="1"/>
</dbReference>
<sequence>MRGVIELRDIGFRYDEQEVLRAVDLTLDEGELVLVSGRTGVGKSTLLGVVTGLVPRFSGGVLSGDVLLDGASIVEQPPRERAHLVGYVGQDPLAGFVADTVEEELAYGMEQLGTAPETMRRRVEETLDLLGIADLRARDLRTLSGGQQQRVAIGSVLTTHPRVLVLDEPTSALDPTAAEDVLATITRLVHDLGLTVLLAEHRLERVVPFADRIALVTGDGTVRVDEPRSVLADSPVAPPLVDLGRLARWDPLPLTVRDARREARSLPDLAPPEPAPARESRPVLVARGVTVVHGALVAVREVDLTLSAGHVTVLMGRNGSGKSSLIWALQGTGRRRSGSIDVDGDDPGELAPAERRTHVGLVPQTAADLLYLESVAEECAAADEGAEAPSGTCRGLLDRLAPGIDTDLHPRDLSEGQRLALALAIVLTARPPVLLLDEPTRGLDYAGKAELARIVADLAADGRAVLLATHDVEFAAHVADDVVVLAEGEVVSSGPPRRVLAESPSFAPQVTKVLGPPWLVVEEVAAALEEVRR</sequence>
<keyword evidence="8" id="KW-1185">Reference proteome</keyword>
<name>A0ABS9H734_9ACTN</name>
<dbReference type="PANTHER" id="PTHR43553">
    <property type="entry name" value="HEAVY METAL TRANSPORTER"/>
    <property type="match status" value="1"/>
</dbReference>
<dbReference type="PROSITE" id="PS50893">
    <property type="entry name" value="ABC_TRANSPORTER_2"/>
    <property type="match status" value="2"/>
</dbReference>
<evidence type="ECO:0000256" key="3">
    <source>
        <dbReference type="ARBA" id="ARBA00022741"/>
    </source>
</evidence>
<dbReference type="GO" id="GO:0005524">
    <property type="term" value="F:ATP binding"/>
    <property type="evidence" value="ECO:0007669"/>
    <property type="project" value="UniProtKB-KW"/>
</dbReference>
<dbReference type="InterPro" id="IPR003593">
    <property type="entry name" value="AAA+_ATPase"/>
</dbReference>
<dbReference type="CDD" id="cd03225">
    <property type="entry name" value="ABC_cobalt_CbiO_domain1"/>
    <property type="match status" value="1"/>
</dbReference>
<evidence type="ECO:0000313" key="8">
    <source>
        <dbReference type="Proteomes" id="UP001201161"/>
    </source>
</evidence>
<feature type="domain" description="ABC transporter" evidence="6">
    <location>
        <begin position="5"/>
        <end position="243"/>
    </location>
</feature>
<protein>
    <submittedName>
        <fullName evidence="7">ATP-binding cassette domain-containing protein</fullName>
    </submittedName>
</protein>
<comment type="similarity">
    <text evidence="1">Belongs to the ABC transporter superfamily.</text>
</comment>
<feature type="region of interest" description="Disordered" evidence="5">
    <location>
        <begin position="335"/>
        <end position="355"/>
    </location>
</feature>
<dbReference type="RefSeq" id="WP_236400116.1">
    <property type="nucleotide sequence ID" value="NZ_JAKJHZ010000005.1"/>
</dbReference>
<evidence type="ECO:0000256" key="2">
    <source>
        <dbReference type="ARBA" id="ARBA00022448"/>
    </source>
</evidence>
<evidence type="ECO:0000313" key="7">
    <source>
        <dbReference type="EMBL" id="MCF6377036.1"/>
    </source>
</evidence>
<dbReference type="InterPro" id="IPR015856">
    <property type="entry name" value="ABC_transpr_CbiO/EcfA_su"/>
</dbReference>
<dbReference type="Proteomes" id="UP001201161">
    <property type="component" value="Unassembled WGS sequence"/>
</dbReference>
<dbReference type="Pfam" id="PF00005">
    <property type="entry name" value="ABC_tran"/>
    <property type="match status" value="2"/>
</dbReference>
<organism evidence="7 8">
    <name type="scientific">Nocardioides potassii</name>
    <dbReference type="NCBI Taxonomy" id="2911371"/>
    <lineage>
        <taxon>Bacteria</taxon>
        <taxon>Bacillati</taxon>
        <taxon>Actinomycetota</taxon>
        <taxon>Actinomycetes</taxon>
        <taxon>Propionibacteriales</taxon>
        <taxon>Nocardioidaceae</taxon>
        <taxon>Nocardioides</taxon>
    </lineage>
</organism>
<dbReference type="InterPro" id="IPR050095">
    <property type="entry name" value="ECF_ABC_transporter_ATP-bd"/>
</dbReference>
<dbReference type="Gene3D" id="3.40.50.300">
    <property type="entry name" value="P-loop containing nucleotide triphosphate hydrolases"/>
    <property type="match status" value="2"/>
</dbReference>
<dbReference type="InterPro" id="IPR003439">
    <property type="entry name" value="ABC_transporter-like_ATP-bd"/>
</dbReference>
<gene>
    <name evidence="7" type="ORF">L2K70_05435</name>
</gene>
<keyword evidence="3" id="KW-0547">Nucleotide-binding</keyword>
<dbReference type="PROSITE" id="PS00211">
    <property type="entry name" value="ABC_TRANSPORTER_1"/>
    <property type="match status" value="1"/>
</dbReference>
<evidence type="ECO:0000256" key="1">
    <source>
        <dbReference type="ARBA" id="ARBA00005417"/>
    </source>
</evidence>
<comment type="caution">
    <text evidence="7">The sequence shown here is derived from an EMBL/GenBank/DDBJ whole genome shotgun (WGS) entry which is preliminary data.</text>
</comment>
<dbReference type="SUPFAM" id="SSF52540">
    <property type="entry name" value="P-loop containing nucleoside triphosphate hydrolases"/>
    <property type="match status" value="2"/>
</dbReference>
<keyword evidence="4 7" id="KW-0067">ATP-binding</keyword>
<dbReference type="InterPro" id="IPR017871">
    <property type="entry name" value="ABC_transporter-like_CS"/>
</dbReference>
<evidence type="ECO:0000256" key="4">
    <source>
        <dbReference type="ARBA" id="ARBA00022840"/>
    </source>
</evidence>
<dbReference type="EMBL" id="JAKJHZ010000005">
    <property type="protein sequence ID" value="MCF6377036.1"/>
    <property type="molecule type" value="Genomic_DNA"/>
</dbReference>
<evidence type="ECO:0000259" key="6">
    <source>
        <dbReference type="PROSITE" id="PS50893"/>
    </source>
</evidence>
<reference evidence="7 8" key="1">
    <citation type="submission" date="2022-01" db="EMBL/GenBank/DDBJ databases">
        <title>Nocardioides sp. nov., an actinomycete isolated from mining soil.</title>
        <authorList>
            <person name="Liu L."/>
        </authorList>
    </citation>
    <scope>NUCLEOTIDE SEQUENCE [LARGE SCALE GENOMIC DNA]</scope>
    <source>
        <strain evidence="7 8">KLBMP 9356</strain>
    </source>
</reference>
<dbReference type="SMART" id="SM00382">
    <property type="entry name" value="AAA"/>
    <property type="match status" value="2"/>
</dbReference>
<proteinExistence type="inferred from homology"/>